<proteinExistence type="predicted"/>
<reference evidence="1" key="1">
    <citation type="journal article" date="2018" name="Data Brief">
        <title>Genome sequence data from 17 accessions of Ensete ventricosum, a staple food crop for millions in Ethiopia.</title>
        <authorList>
            <person name="Yemataw Z."/>
            <person name="Muzemil S."/>
            <person name="Ambachew D."/>
            <person name="Tripathi L."/>
            <person name="Tesfaye K."/>
            <person name="Chala A."/>
            <person name="Farbos A."/>
            <person name="O'Neill P."/>
            <person name="Moore K."/>
            <person name="Grant M."/>
            <person name="Studholme D.J."/>
        </authorList>
    </citation>
    <scope>NUCLEOTIDE SEQUENCE [LARGE SCALE GENOMIC DNA]</scope>
    <source>
        <tissue evidence="1">Leaf</tissue>
    </source>
</reference>
<dbReference type="AlphaFoldDB" id="A0A444CDE9"/>
<gene>
    <name evidence="1" type="ORF">BHM03_00035750</name>
</gene>
<sequence length="217" mass="23911">MVSGVGLGAFPFIPLCKARLLWVVCCNLKNPHHGCLCSQPTERPFKPCLAHPKHTNQSQWSTEMVKEANRAGGEGREMVGTSTESLASIIALCEGEGMPSHNSTLLPADDYYRGGCGYQTESPYVKGVRDFLPWHSHFHGFLQTSNAEKVGVGEGEGHGVGMRVGVRRQEGGRRPPPPPPLFLVSPWRLVVRVGEGWKHHGVIERQRPRDITVDNET</sequence>
<dbReference type="EMBL" id="KV876207">
    <property type="protein sequence ID" value="RZR74347.1"/>
    <property type="molecule type" value="Genomic_DNA"/>
</dbReference>
<dbReference type="Proteomes" id="UP000290560">
    <property type="component" value="Unassembled WGS sequence"/>
</dbReference>
<accession>A0A444CDE9</accession>
<name>A0A444CDE9_ENSVE</name>
<organism evidence="1">
    <name type="scientific">Ensete ventricosum</name>
    <name type="common">Abyssinian banana</name>
    <name type="synonym">Musa ensete</name>
    <dbReference type="NCBI Taxonomy" id="4639"/>
    <lineage>
        <taxon>Eukaryota</taxon>
        <taxon>Viridiplantae</taxon>
        <taxon>Streptophyta</taxon>
        <taxon>Embryophyta</taxon>
        <taxon>Tracheophyta</taxon>
        <taxon>Spermatophyta</taxon>
        <taxon>Magnoliopsida</taxon>
        <taxon>Liliopsida</taxon>
        <taxon>Zingiberales</taxon>
        <taxon>Musaceae</taxon>
        <taxon>Ensete</taxon>
    </lineage>
</organism>
<protein>
    <submittedName>
        <fullName evidence="1">Uncharacterized protein</fullName>
    </submittedName>
</protein>
<evidence type="ECO:0000313" key="1">
    <source>
        <dbReference type="EMBL" id="RZR74347.1"/>
    </source>
</evidence>